<dbReference type="InterPro" id="IPR039569">
    <property type="entry name" value="FAS1-like_DH_region"/>
</dbReference>
<name>A0A4R7JAK0_9ACTN</name>
<accession>A0A4R7JAK0</accession>
<evidence type="ECO:0000259" key="1">
    <source>
        <dbReference type="Pfam" id="PF13452"/>
    </source>
</evidence>
<dbReference type="CDD" id="cd03441">
    <property type="entry name" value="R_hydratase_like"/>
    <property type="match status" value="1"/>
</dbReference>
<evidence type="ECO:0000313" key="3">
    <source>
        <dbReference type="Proteomes" id="UP000295371"/>
    </source>
</evidence>
<dbReference type="InterPro" id="IPR029069">
    <property type="entry name" value="HotDog_dom_sf"/>
</dbReference>
<dbReference type="Proteomes" id="UP000295371">
    <property type="component" value="Unassembled WGS sequence"/>
</dbReference>
<sequence length="158" mass="16862">MPISAEHIGRTFPPGDPQLISPERVAAFADALGDSDPIYRGADALVPPTFVMSAAASAWQAMFDDPELELSLARTVHADQRFLWHRPLRAGDLITPQLTITNVRARGGNETIGIRVSITAREAEAVAEGIDTGAEEVCVAESTFVHSRPAGDDQEGTA</sequence>
<organism evidence="2 3">
    <name type="scientific">Naumannella halotolerans</name>
    <dbReference type="NCBI Taxonomy" id="993414"/>
    <lineage>
        <taxon>Bacteria</taxon>
        <taxon>Bacillati</taxon>
        <taxon>Actinomycetota</taxon>
        <taxon>Actinomycetes</taxon>
        <taxon>Propionibacteriales</taxon>
        <taxon>Propionibacteriaceae</taxon>
        <taxon>Naumannella</taxon>
    </lineage>
</organism>
<proteinExistence type="predicted"/>
<protein>
    <submittedName>
        <fullName evidence="2">Acyl dehydratase</fullName>
    </submittedName>
</protein>
<dbReference type="PIRSF" id="PIRSF018072">
    <property type="entry name" value="UCP018072"/>
    <property type="match status" value="1"/>
</dbReference>
<feature type="domain" description="FAS1-like dehydratase" evidence="1">
    <location>
        <begin position="7"/>
        <end position="127"/>
    </location>
</feature>
<evidence type="ECO:0000313" key="2">
    <source>
        <dbReference type="EMBL" id="TDT34405.1"/>
    </source>
</evidence>
<dbReference type="Gene3D" id="3.10.129.10">
    <property type="entry name" value="Hotdog Thioesterase"/>
    <property type="match status" value="1"/>
</dbReference>
<comment type="caution">
    <text evidence="2">The sequence shown here is derived from an EMBL/GenBank/DDBJ whole genome shotgun (WGS) entry which is preliminary data.</text>
</comment>
<gene>
    <name evidence="2" type="ORF">CLV29_2068</name>
</gene>
<dbReference type="EMBL" id="SOAW01000001">
    <property type="protein sequence ID" value="TDT34405.1"/>
    <property type="molecule type" value="Genomic_DNA"/>
</dbReference>
<keyword evidence="3" id="KW-1185">Reference proteome</keyword>
<dbReference type="AlphaFoldDB" id="A0A4R7JAK0"/>
<dbReference type="InterPro" id="IPR016709">
    <property type="entry name" value="HadA-like"/>
</dbReference>
<dbReference type="SUPFAM" id="SSF54637">
    <property type="entry name" value="Thioesterase/thiol ester dehydrase-isomerase"/>
    <property type="match status" value="1"/>
</dbReference>
<reference evidence="2 3" key="1">
    <citation type="submission" date="2019-03" db="EMBL/GenBank/DDBJ databases">
        <title>Genomic Encyclopedia of Archaeal and Bacterial Type Strains, Phase II (KMG-II): from individual species to whole genera.</title>
        <authorList>
            <person name="Goeker M."/>
        </authorList>
    </citation>
    <scope>NUCLEOTIDE SEQUENCE [LARGE SCALE GENOMIC DNA]</scope>
    <source>
        <strain evidence="2 3">DSM 24323</strain>
    </source>
</reference>
<dbReference type="Pfam" id="PF13452">
    <property type="entry name" value="FAS1_DH_region"/>
    <property type="match status" value="1"/>
</dbReference>
<dbReference type="RefSeq" id="WP_166649209.1">
    <property type="nucleotide sequence ID" value="NZ_SOAW01000001.1"/>
</dbReference>